<dbReference type="OrthoDB" id="416585at2759"/>
<dbReference type="GO" id="GO:0030317">
    <property type="term" value="P:flagellated sperm motility"/>
    <property type="evidence" value="ECO:0007669"/>
    <property type="project" value="TreeGrafter"/>
</dbReference>
<proteinExistence type="predicted"/>
<evidence type="ECO:0000313" key="7">
    <source>
        <dbReference type="EMBL" id="ORX60831.1"/>
    </source>
</evidence>
<dbReference type="InterPro" id="IPR005821">
    <property type="entry name" value="Ion_trans_dom"/>
</dbReference>
<keyword evidence="3 5" id="KW-1133">Transmembrane helix</keyword>
<dbReference type="GO" id="GO:0006814">
    <property type="term" value="P:sodium ion transport"/>
    <property type="evidence" value="ECO:0007669"/>
    <property type="project" value="TreeGrafter"/>
</dbReference>
<feature type="transmembrane region" description="Helical" evidence="5">
    <location>
        <begin position="129"/>
        <end position="148"/>
    </location>
</feature>
<dbReference type="PANTHER" id="PTHR47131">
    <property type="entry name" value="CATION CHANNEL SPERM-ASSOCIATED PROTEIN 3"/>
    <property type="match status" value="1"/>
</dbReference>
<dbReference type="Proteomes" id="UP000193719">
    <property type="component" value="Unassembled WGS sequence"/>
</dbReference>
<comment type="subcellular location">
    <subcellularLocation>
        <location evidence="1">Membrane</location>
        <topology evidence="1">Multi-pass membrane protein</topology>
    </subcellularLocation>
</comment>
<evidence type="ECO:0000256" key="3">
    <source>
        <dbReference type="ARBA" id="ARBA00022989"/>
    </source>
</evidence>
<accession>A0A1Y1VPP0</accession>
<evidence type="ECO:0000256" key="4">
    <source>
        <dbReference type="ARBA" id="ARBA00023136"/>
    </source>
</evidence>
<dbReference type="GO" id="GO:0005245">
    <property type="term" value="F:voltage-gated calcium channel activity"/>
    <property type="evidence" value="ECO:0007669"/>
    <property type="project" value="TreeGrafter"/>
</dbReference>
<keyword evidence="2 5" id="KW-0812">Transmembrane</keyword>
<protein>
    <recommendedName>
        <fullName evidence="6">Ion transport domain-containing protein</fullName>
    </recommendedName>
</protein>
<dbReference type="Gene3D" id="1.20.120.350">
    <property type="entry name" value="Voltage-gated potassium channels. Chain C"/>
    <property type="match status" value="1"/>
</dbReference>
<dbReference type="GO" id="GO:0036128">
    <property type="term" value="C:CatSper complex"/>
    <property type="evidence" value="ECO:0007669"/>
    <property type="project" value="TreeGrafter"/>
</dbReference>
<keyword evidence="4 5" id="KW-0472">Membrane</keyword>
<feature type="transmembrane region" description="Helical" evidence="5">
    <location>
        <begin position="90"/>
        <end position="109"/>
    </location>
</feature>
<evidence type="ECO:0000256" key="5">
    <source>
        <dbReference type="SAM" id="Phobius"/>
    </source>
</evidence>
<evidence type="ECO:0000256" key="2">
    <source>
        <dbReference type="ARBA" id="ARBA00022692"/>
    </source>
</evidence>
<evidence type="ECO:0000256" key="1">
    <source>
        <dbReference type="ARBA" id="ARBA00004141"/>
    </source>
</evidence>
<dbReference type="InterPro" id="IPR027359">
    <property type="entry name" value="Volt_channel_dom_sf"/>
</dbReference>
<feature type="transmembrane region" description="Helical" evidence="5">
    <location>
        <begin position="224"/>
        <end position="246"/>
    </location>
</feature>
<evidence type="ECO:0000313" key="8">
    <source>
        <dbReference type="Proteomes" id="UP000193719"/>
    </source>
</evidence>
<dbReference type="PANTHER" id="PTHR47131:SF1">
    <property type="entry name" value="CATION CHANNEL SPERM-ASSOCIATED PROTEIN 3"/>
    <property type="match status" value="1"/>
</dbReference>
<dbReference type="AlphaFoldDB" id="A0A1Y1VPP0"/>
<feature type="domain" description="Ion transport" evidence="6">
    <location>
        <begin position="90"/>
        <end position="326"/>
    </location>
</feature>
<name>A0A1Y1VPP0_9FUNG</name>
<sequence length="437" mass="51887">MDRNNYEELEETETFIYDERKKKNQWSIKQAKIKAIEFIKEIESKGIKKNDDKMFITKEIEKRMKAEKKEEEKKHYSPFRKFCKIVAHSSYFNTFIMLIILANVITIALETEELAHKEIGASSSPFYHYIDNIYLSIYTFEFFLKWFADRAEYWKNGYNIFDFLVLLVSYVTWVIGMMGSLSTKFSFLRVLRALRALRSFRSISFIHNLQVIVNALTQTLKNDIIDVILMLLLIMFVFAVSGVYFFGQDPHNTDAYNSWHSIGKSFYVIWVLVTSDGWTAYSYEIEQYGYNMHQFFFVIFIFIGNMIFTNIFIAIICQNIDNATNKDKAIQKHKLILSRKEKQDFFLKKQREDMEKLISKKKFLKDGDMQELLQKAAGKLRHEDMIPMSYLACSLLWMETYLVTLNYHENTMYRSQQAHFHIANTLCELVDRQINDS</sequence>
<dbReference type="SUPFAM" id="SSF81324">
    <property type="entry name" value="Voltage-gated potassium channels"/>
    <property type="match status" value="1"/>
</dbReference>
<dbReference type="Gene3D" id="1.10.287.70">
    <property type="match status" value="1"/>
</dbReference>
<dbReference type="EMBL" id="MCFH01000001">
    <property type="protein sequence ID" value="ORX60831.1"/>
    <property type="molecule type" value="Genomic_DNA"/>
</dbReference>
<dbReference type="STRING" id="1754191.A0A1Y1VPP0"/>
<feature type="transmembrane region" description="Helical" evidence="5">
    <location>
        <begin position="266"/>
        <end position="283"/>
    </location>
</feature>
<comment type="caution">
    <text evidence="7">The sequence shown here is derived from an EMBL/GenBank/DDBJ whole genome shotgun (WGS) entry which is preliminary data.</text>
</comment>
<feature type="transmembrane region" description="Helical" evidence="5">
    <location>
        <begin position="160"/>
        <end position="179"/>
    </location>
</feature>
<keyword evidence="8" id="KW-1185">Reference proteome</keyword>
<evidence type="ECO:0000259" key="6">
    <source>
        <dbReference type="Pfam" id="PF00520"/>
    </source>
</evidence>
<feature type="transmembrane region" description="Helical" evidence="5">
    <location>
        <begin position="295"/>
        <end position="316"/>
    </location>
</feature>
<reference evidence="7 8" key="1">
    <citation type="submission" date="2016-08" db="EMBL/GenBank/DDBJ databases">
        <title>Genomes of anaerobic fungi encode conserved fungal cellulosomes for biomass hydrolysis.</title>
        <authorList>
            <consortium name="DOE Joint Genome Institute"/>
            <person name="Haitjema C.H."/>
            <person name="Gilmore S.P."/>
            <person name="Henske J.K."/>
            <person name="Solomon K.V."/>
            <person name="De Groot R."/>
            <person name="Kuo A."/>
            <person name="Mondo S.J."/>
            <person name="Salamov A.A."/>
            <person name="Labutti K."/>
            <person name="Zhao Z."/>
            <person name="Chiniquy J."/>
            <person name="Barry K."/>
            <person name="Brewer H.M."/>
            <person name="Purvine S.O."/>
            <person name="Wright A.T."/>
            <person name="Boxma B."/>
            <person name="Van Alen T."/>
            <person name="Hackstein J.H."/>
            <person name="Baker S.E."/>
            <person name="Grigoriev I.V."/>
            <person name="O'Malley M.A."/>
        </authorList>
    </citation>
    <scope>NUCLEOTIDE SEQUENCE [LARGE SCALE GENOMIC DNA]</scope>
    <source>
        <strain evidence="8">finn</strain>
    </source>
</reference>
<gene>
    <name evidence="7" type="ORF">BCR36DRAFT_401144</name>
</gene>
<reference evidence="7 8" key="2">
    <citation type="submission" date="2016-08" db="EMBL/GenBank/DDBJ databases">
        <title>Pervasive Adenine N6-methylation of Active Genes in Fungi.</title>
        <authorList>
            <consortium name="DOE Joint Genome Institute"/>
            <person name="Mondo S.J."/>
            <person name="Dannebaum R.O."/>
            <person name="Kuo R.C."/>
            <person name="Labutti K."/>
            <person name="Haridas S."/>
            <person name="Kuo A."/>
            <person name="Salamov A."/>
            <person name="Ahrendt S.R."/>
            <person name="Lipzen A."/>
            <person name="Sullivan W."/>
            <person name="Andreopoulos W.B."/>
            <person name="Clum A."/>
            <person name="Lindquist E."/>
            <person name="Daum C."/>
            <person name="Ramamoorthy G.K."/>
            <person name="Gryganskyi A."/>
            <person name="Culley D."/>
            <person name="Magnuson J.K."/>
            <person name="James T.Y."/>
            <person name="O'Malley M.A."/>
            <person name="Stajich J.E."/>
            <person name="Spatafora J.W."/>
            <person name="Visel A."/>
            <person name="Grigoriev I.V."/>
        </authorList>
    </citation>
    <scope>NUCLEOTIDE SEQUENCE [LARGE SCALE GENOMIC DNA]</scope>
    <source>
        <strain evidence="8">finn</strain>
    </source>
</reference>
<dbReference type="Pfam" id="PF00520">
    <property type="entry name" value="Ion_trans"/>
    <property type="match status" value="1"/>
</dbReference>
<organism evidence="7 8">
    <name type="scientific">Piromyces finnis</name>
    <dbReference type="NCBI Taxonomy" id="1754191"/>
    <lineage>
        <taxon>Eukaryota</taxon>
        <taxon>Fungi</taxon>
        <taxon>Fungi incertae sedis</taxon>
        <taxon>Chytridiomycota</taxon>
        <taxon>Chytridiomycota incertae sedis</taxon>
        <taxon>Neocallimastigomycetes</taxon>
        <taxon>Neocallimastigales</taxon>
        <taxon>Neocallimastigaceae</taxon>
        <taxon>Piromyces</taxon>
    </lineage>
</organism>